<evidence type="ECO:0000313" key="9">
    <source>
        <dbReference type="Proteomes" id="UP000009131"/>
    </source>
</evidence>
<dbReference type="PIRSF" id="PIRSF017179">
    <property type="entry name" value="RISC-Tudor-SN"/>
    <property type="match status" value="1"/>
</dbReference>
<organism evidence="8 9">
    <name type="scientific">Mixia osmundae (strain CBS 9802 / IAM 14324 / JCM 22182 / KY 12970)</name>
    <dbReference type="NCBI Taxonomy" id="764103"/>
    <lineage>
        <taxon>Eukaryota</taxon>
        <taxon>Fungi</taxon>
        <taxon>Dikarya</taxon>
        <taxon>Basidiomycota</taxon>
        <taxon>Pucciniomycotina</taxon>
        <taxon>Mixiomycetes</taxon>
        <taxon>Mixiales</taxon>
        <taxon>Mixiaceae</taxon>
        <taxon>Mixia</taxon>
    </lineage>
</organism>
<feature type="domain" description="Tudor" evidence="6">
    <location>
        <begin position="726"/>
        <end position="786"/>
    </location>
</feature>
<reference evidence="8 9" key="1">
    <citation type="journal article" date="2011" name="J. Gen. Appl. Microbiol.">
        <title>Draft genome sequencing of the enigmatic basidiomycete Mixia osmundae.</title>
        <authorList>
            <person name="Nishida H."/>
            <person name="Nagatsuka Y."/>
            <person name="Sugiyama J."/>
        </authorList>
    </citation>
    <scope>NUCLEOTIDE SEQUENCE [LARGE SCALE GENOMIC DNA]</scope>
    <source>
        <strain evidence="9">CBS 9802 / IAM 14324 / JCM 22182 / KY 12970</strain>
    </source>
</reference>
<comment type="caution">
    <text evidence="8">The sequence shown here is derived from an EMBL/GenBank/DDBJ whole genome shotgun (WGS) entry which is preliminary data.</text>
</comment>
<dbReference type="Pfam" id="PF00565">
    <property type="entry name" value="SNase"/>
    <property type="match status" value="3"/>
</dbReference>
<gene>
    <name evidence="8" type="primary">Mo03376</name>
    <name evidence="8" type="ORF">E5Q_03376</name>
</gene>
<dbReference type="GO" id="GO:0006402">
    <property type="term" value="P:mRNA catabolic process"/>
    <property type="evidence" value="ECO:0007669"/>
    <property type="project" value="UniProtKB-UniRule"/>
</dbReference>
<sequence length="906" mass="98969">MAEMRGWVARVQSGDTLTLRGKPGPQGQPPKERVLHLAFLAAPRPGSRDRADEPYSFASREYLRQLTIGKEVLFSVVYTAPAQSGQLDFGSVRINTPNGMMRVEDLIVREGWARVKESRNMNAPAEGETLSDEAVRRGSLQNSQELARTEARGIWASTQTDANHDVQYQPPSDPKAFLQQHLNKPITAVVEQVLNGSTLRLRLLLSPDTHQFVAVTLAATRSPRAAAITNGNDSKSEELGDVARFFTESRLLHQDVTVSLLGLPPPPVTSNTPFVATVTHAQGNIAAFLLQGGLARIVDPHAGLLGPEEMGALRRAEADAKAAKKGIWHAYTARAPNSTSSVAFDATVTRVYTGDSIGIRRAGGSHEERVILSSIRQAKATDPKQAGYANEAKELMRKRLIGKTVSVTTDYTKPPDGEFEAKQCVTIRLPNGTNVAEQLLERGLAVVIRHRRDDTDRSPEFDQLMAAEAKGQADRKGVHSGKPSAMPRINDASESANKANGFLAGFKRAGRLPIMVDFVATGSRFKIMIPRQEVKLTLALAGIRTPRAPRANEKGEPYGSEAHEFMNQLAAQRDAEAEIDSTDKSGGFLGTLWLQKDINAAEVLVREGLAHVDHRSAERLPTYQQLVAAEKQAQEAQRNLWSEYDAQAEAQRSAAIKASAAPVDPSAARTEKITLVISDIDSRATPFTFSFQTLQANGRLPELESLMSTFSVAHQAATNGATAPVVPRVGDLVSARFSSDNAWYRAKVTKHNPQRKVVALLYIDYGNTEDNVSYSSLRPLEDRFRKLPAQARMGILSMIKLPSVSSDYSEDAFAALREYTEGQILTANVDWHDVHGRLALTLYSGKASDPSRSINASLLREGHATVDEMAQHKNAYPAALKAYRQASEEARRAHAGQFEHGDPSED</sequence>
<dbReference type="FunFam" id="2.30.30.140:FF:000018">
    <property type="entry name" value="Serine/threonine-protein kinase 31"/>
    <property type="match status" value="1"/>
</dbReference>
<evidence type="ECO:0000256" key="4">
    <source>
        <dbReference type="PIRNR" id="PIRNR017179"/>
    </source>
</evidence>
<feature type="domain" description="TNase-like" evidence="7">
    <location>
        <begin position="342"/>
        <end position="481"/>
    </location>
</feature>
<keyword evidence="2 4" id="KW-0963">Cytoplasm</keyword>
<dbReference type="PANTHER" id="PTHR12302">
    <property type="entry name" value="EBNA2 BINDING PROTEIN P100"/>
    <property type="match status" value="1"/>
</dbReference>
<dbReference type="GO" id="GO:0031332">
    <property type="term" value="C:RNAi effector complex"/>
    <property type="evidence" value="ECO:0007669"/>
    <property type="project" value="InterPro"/>
</dbReference>
<evidence type="ECO:0000313" key="8">
    <source>
        <dbReference type="EMBL" id="GAA96705.1"/>
    </source>
</evidence>
<dbReference type="GO" id="GO:0031047">
    <property type="term" value="P:regulatory ncRNA-mediated gene silencing"/>
    <property type="evidence" value="ECO:0007669"/>
    <property type="project" value="UniProtKB-UniRule"/>
</dbReference>
<dbReference type="Gene3D" id="2.30.30.140">
    <property type="match status" value="1"/>
</dbReference>
<feature type="domain" description="TNase-like" evidence="7">
    <location>
        <begin position="2"/>
        <end position="157"/>
    </location>
</feature>
<dbReference type="SUPFAM" id="SSF50199">
    <property type="entry name" value="Staphylococcal nuclease"/>
    <property type="match status" value="5"/>
</dbReference>
<dbReference type="InterPro" id="IPR002999">
    <property type="entry name" value="Tudor"/>
</dbReference>
<dbReference type="EMBL" id="BABT02000106">
    <property type="protein sequence ID" value="GAA96705.1"/>
    <property type="molecule type" value="Genomic_DNA"/>
</dbReference>
<evidence type="ECO:0000256" key="3">
    <source>
        <dbReference type="ARBA" id="ARBA00022737"/>
    </source>
</evidence>
<dbReference type="GO" id="GO:0005634">
    <property type="term" value="C:nucleus"/>
    <property type="evidence" value="ECO:0007669"/>
    <property type="project" value="TreeGrafter"/>
</dbReference>
<name>G7E1J5_MIXOS</name>
<dbReference type="GO" id="GO:0004518">
    <property type="term" value="F:nuclease activity"/>
    <property type="evidence" value="ECO:0007669"/>
    <property type="project" value="TreeGrafter"/>
</dbReference>
<dbReference type="RefSeq" id="XP_014565226.1">
    <property type="nucleotide sequence ID" value="XM_014709740.1"/>
</dbReference>
<dbReference type="STRING" id="764103.G7E1J5"/>
<dbReference type="HOGENOM" id="CLU_005966_1_0_1"/>
<feature type="region of interest" description="Disordered" evidence="5">
    <location>
        <begin position="886"/>
        <end position="906"/>
    </location>
</feature>
<dbReference type="PROSITE" id="PS50304">
    <property type="entry name" value="TUDOR"/>
    <property type="match status" value="1"/>
</dbReference>
<feature type="domain" description="TNase-like" evidence="7">
    <location>
        <begin position="510"/>
        <end position="643"/>
    </location>
</feature>
<evidence type="ECO:0000256" key="5">
    <source>
        <dbReference type="SAM" id="MobiDB-lite"/>
    </source>
</evidence>
<evidence type="ECO:0000256" key="2">
    <source>
        <dbReference type="ARBA" id="ARBA00022490"/>
    </source>
</evidence>
<dbReference type="InParanoid" id="G7E1J5"/>
<keyword evidence="9" id="KW-1185">Reference proteome</keyword>
<feature type="domain" description="TNase-like" evidence="7">
    <location>
        <begin position="184"/>
        <end position="330"/>
    </location>
</feature>
<protein>
    <submittedName>
        <fullName evidence="8">Uncharacterized protein</fullName>
    </submittedName>
</protein>
<dbReference type="Gene3D" id="2.40.50.90">
    <property type="match status" value="5"/>
</dbReference>
<dbReference type="PANTHER" id="PTHR12302:SF2">
    <property type="entry name" value="STAPHYLOCOCCAL NUCLEASE DOMAIN-CONTAINING PROTEIN 1"/>
    <property type="match status" value="1"/>
</dbReference>
<dbReference type="InterPro" id="IPR016071">
    <property type="entry name" value="Staphylococal_nuclease_OB-fold"/>
</dbReference>
<dbReference type="SMART" id="SM00318">
    <property type="entry name" value="SNc"/>
    <property type="match status" value="4"/>
</dbReference>
<evidence type="ECO:0000259" key="7">
    <source>
        <dbReference type="PROSITE" id="PS50830"/>
    </source>
</evidence>
<dbReference type="OrthoDB" id="10023235at2759"/>
<dbReference type="CDD" id="cd00175">
    <property type="entry name" value="SNc"/>
    <property type="match status" value="1"/>
</dbReference>
<dbReference type="InterPro" id="IPR035437">
    <property type="entry name" value="SNase_OB-fold_sf"/>
</dbReference>
<dbReference type="Pfam" id="PF00567">
    <property type="entry name" value="TUDOR"/>
    <property type="match status" value="1"/>
</dbReference>
<dbReference type="InterPro" id="IPR016685">
    <property type="entry name" value="Silence_cplx_Nase-comp_TudorSN"/>
</dbReference>
<dbReference type="SUPFAM" id="SSF63748">
    <property type="entry name" value="Tudor/PWWP/MBT"/>
    <property type="match status" value="1"/>
</dbReference>
<dbReference type="SMART" id="SM00333">
    <property type="entry name" value="TUDOR"/>
    <property type="match status" value="1"/>
</dbReference>
<comment type="subcellular location">
    <subcellularLocation>
        <location evidence="1 4">Cytoplasm</location>
    </subcellularLocation>
</comment>
<dbReference type="PROSITE" id="PS50830">
    <property type="entry name" value="TNASE_3"/>
    <property type="match status" value="4"/>
</dbReference>
<evidence type="ECO:0000259" key="6">
    <source>
        <dbReference type="PROSITE" id="PS50304"/>
    </source>
</evidence>
<evidence type="ECO:0000256" key="1">
    <source>
        <dbReference type="ARBA" id="ARBA00004496"/>
    </source>
</evidence>
<dbReference type="Proteomes" id="UP000009131">
    <property type="component" value="Unassembled WGS sequence"/>
</dbReference>
<dbReference type="FunCoup" id="G7E1J5">
    <property type="interactions" value="709"/>
</dbReference>
<proteinExistence type="predicted"/>
<dbReference type="AlphaFoldDB" id="G7E1J5"/>
<accession>G7E1J5</accession>
<dbReference type="GO" id="GO:0003723">
    <property type="term" value="F:RNA binding"/>
    <property type="evidence" value="ECO:0007669"/>
    <property type="project" value="UniProtKB-UniRule"/>
</dbReference>
<dbReference type="eggNOG" id="KOG2039">
    <property type="taxonomic scope" value="Eukaryota"/>
</dbReference>
<reference evidence="8 9" key="2">
    <citation type="journal article" date="2012" name="Open Biol.">
        <title>Characteristics of nucleosomes and linker DNA regions on the genome of the basidiomycete Mixia osmundae revealed by mono- and dinucleosome mapping.</title>
        <authorList>
            <person name="Nishida H."/>
            <person name="Kondo S."/>
            <person name="Matsumoto T."/>
            <person name="Suzuki Y."/>
            <person name="Yoshikawa H."/>
            <person name="Taylor T.D."/>
            <person name="Sugiyama J."/>
        </authorList>
    </citation>
    <scope>NUCLEOTIDE SEQUENCE [LARGE SCALE GENOMIC DNA]</scope>
    <source>
        <strain evidence="9">CBS 9802 / IAM 14324 / JCM 22182 / KY 12970</strain>
    </source>
</reference>
<dbReference type="OMA" id="ARCADHH"/>
<dbReference type="GO" id="GO:0005829">
    <property type="term" value="C:cytosol"/>
    <property type="evidence" value="ECO:0007669"/>
    <property type="project" value="UniProtKB-UniRule"/>
</dbReference>
<keyword evidence="3" id="KW-0677">Repeat</keyword>